<evidence type="ECO:0000313" key="5">
    <source>
        <dbReference type="EMBL" id="MPL65818.1"/>
    </source>
</evidence>
<dbReference type="GO" id="GO:0004375">
    <property type="term" value="F:glycine dehydrogenase (decarboxylating) activity"/>
    <property type="evidence" value="ECO:0007669"/>
    <property type="project" value="UniProtKB-EC"/>
</dbReference>
<comment type="catalytic activity">
    <reaction evidence="3">
        <text>N(6)-[(R)-lipoyl]-L-lysyl-[glycine-cleavage complex H protein] + glycine + H(+) = N(6)-[(R)-S(8)-aminomethyldihydrolipoyl]-L-lysyl-[glycine-cleavage complex H protein] + CO2</text>
        <dbReference type="Rhea" id="RHEA:24304"/>
        <dbReference type="Rhea" id="RHEA-COMP:10494"/>
        <dbReference type="Rhea" id="RHEA-COMP:10495"/>
        <dbReference type="ChEBI" id="CHEBI:15378"/>
        <dbReference type="ChEBI" id="CHEBI:16526"/>
        <dbReference type="ChEBI" id="CHEBI:57305"/>
        <dbReference type="ChEBI" id="CHEBI:83099"/>
        <dbReference type="ChEBI" id="CHEBI:83143"/>
        <dbReference type="EC" id="1.4.4.2"/>
    </reaction>
</comment>
<dbReference type="InterPro" id="IPR015421">
    <property type="entry name" value="PyrdxlP-dep_Trfase_major"/>
</dbReference>
<dbReference type="PIRSF" id="PIRSF006815">
    <property type="entry name" value="GcvPA"/>
    <property type="match status" value="1"/>
</dbReference>
<dbReference type="InterPro" id="IPR023010">
    <property type="entry name" value="GcvPA"/>
</dbReference>
<dbReference type="InterPro" id="IPR015424">
    <property type="entry name" value="PyrdxlP-dep_Trfase"/>
</dbReference>
<dbReference type="HAMAP" id="MF_00712">
    <property type="entry name" value="GcvPA"/>
    <property type="match status" value="1"/>
</dbReference>
<dbReference type="GO" id="GO:0006546">
    <property type="term" value="P:glycine catabolic process"/>
    <property type="evidence" value="ECO:0007669"/>
    <property type="project" value="InterPro"/>
</dbReference>
<sequence length="448" mass="48979">MAWSYLPHTEEDRRAMLDSIGVKSVEDLFADIPAELRMDRSLNIPAALSEPELVHHFATLAKANANATEYTYFLGAGAYDHYIPSVVDHVLRRSEFYTAYTQYQPEISQGYLQALWEYQSMIAELTGMAVANASLYDGGTAVAEAAFMAAGVTGRREFLVAGTVHPNYRTVLKTYGIDRNYSILEMNHKDSLIDVDQLRMKLNRNIAAVIIQTPNFFGSIEDVKTLAELAHAQGALLVVAVDPISLGLLEAPGVLGADIVVGEGQSLGIPMSFGGPYLGFFATTEKLMRKMPGRIVGQTVDHEGNRGFVLTLQAREQHIRREKATSNICSNQALCALAAAVYLGTVGRAGLQKVASLSMNKAHYAYKQLTGLQGCETVFNAPFFKEFVVRLSKPVAEVNQALLADQIIGGLDLGRYDAKLGHCMLVCVTEKRTRADIDRLVARLGAIL</sequence>
<dbReference type="GO" id="GO:0009116">
    <property type="term" value="P:nucleoside metabolic process"/>
    <property type="evidence" value="ECO:0007669"/>
    <property type="project" value="InterPro"/>
</dbReference>
<feature type="domain" description="Glycine cleavage system P-protein N-terminal" evidence="4">
    <location>
        <begin position="4"/>
        <end position="442"/>
    </location>
</feature>
<dbReference type="Gene3D" id="3.90.1150.10">
    <property type="entry name" value="Aspartate Aminotransferase, domain 1"/>
    <property type="match status" value="1"/>
</dbReference>
<protein>
    <recommendedName>
        <fullName evidence="1">glycine dehydrogenase (aminomethyl-transferring)</fullName>
        <ecNumber evidence="1">1.4.4.2</ecNumber>
    </recommendedName>
</protein>
<dbReference type="InterPro" id="IPR015422">
    <property type="entry name" value="PyrdxlP-dep_Trfase_small"/>
</dbReference>
<name>A0A644TFS4_9ZZZZ</name>
<evidence type="ECO:0000256" key="3">
    <source>
        <dbReference type="ARBA" id="ARBA00049026"/>
    </source>
</evidence>
<accession>A0A644TFS4</accession>
<dbReference type="PANTHER" id="PTHR42806">
    <property type="entry name" value="GLYCINE CLEAVAGE SYSTEM P-PROTEIN"/>
    <property type="match status" value="1"/>
</dbReference>
<dbReference type="EMBL" id="VSSQ01000029">
    <property type="protein sequence ID" value="MPL65818.1"/>
    <property type="molecule type" value="Genomic_DNA"/>
</dbReference>
<dbReference type="PANTHER" id="PTHR42806:SF1">
    <property type="entry name" value="GLYCINE DEHYDROGENASE (DECARBOXYLATING)"/>
    <property type="match status" value="1"/>
</dbReference>
<dbReference type="CDD" id="cd00613">
    <property type="entry name" value="GDC-P"/>
    <property type="match status" value="1"/>
</dbReference>
<dbReference type="InterPro" id="IPR049315">
    <property type="entry name" value="GDC-P_N"/>
</dbReference>
<evidence type="ECO:0000259" key="4">
    <source>
        <dbReference type="Pfam" id="PF02347"/>
    </source>
</evidence>
<evidence type="ECO:0000256" key="2">
    <source>
        <dbReference type="ARBA" id="ARBA00023002"/>
    </source>
</evidence>
<keyword evidence="2 5" id="KW-0560">Oxidoreductase</keyword>
<comment type="caution">
    <text evidence="5">The sequence shown here is derived from an EMBL/GenBank/DDBJ whole genome shotgun (WGS) entry which is preliminary data.</text>
</comment>
<dbReference type="NCBIfam" id="NF001696">
    <property type="entry name" value="PRK00451.1"/>
    <property type="match status" value="1"/>
</dbReference>
<dbReference type="SUPFAM" id="SSF53383">
    <property type="entry name" value="PLP-dependent transferases"/>
    <property type="match status" value="1"/>
</dbReference>
<dbReference type="EC" id="1.4.4.2" evidence="1"/>
<dbReference type="AlphaFoldDB" id="A0A644TFS4"/>
<dbReference type="Gene3D" id="3.40.640.10">
    <property type="entry name" value="Type I PLP-dependent aspartate aminotransferase-like (Major domain)"/>
    <property type="match status" value="1"/>
</dbReference>
<reference evidence="5" key="1">
    <citation type="submission" date="2019-08" db="EMBL/GenBank/DDBJ databases">
        <authorList>
            <person name="Kucharzyk K."/>
            <person name="Murdoch R.W."/>
            <person name="Higgins S."/>
            <person name="Loffler F."/>
        </authorList>
    </citation>
    <scope>NUCLEOTIDE SEQUENCE</scope>
</reference>
<organism evidence="5">
    <name type="scientific">bioreactor metagenome</name>
    <dbReference type="NCBI Taxonomy" id="1076179"/>
    <lineage>
        <taxon>unclassified sequences</taxon>
        <taxon>metagenomes</taxon>
        <taxon>ecological metagenomes</taxon>
    </lineage>
</organism>
<dbReference type="InterPro" id="IPR020581">
    <property type="entry name" value="GDC_P"/>
</dbReference>
<gene>
    <name evidence="5" type="primary">gcvPA_2</name>
    <name evidence="5" type="ORF">SDC9_11482</name>
</gene>
<proteinExistence type="inferred from homology"/>
<evidence type="ECO:0000256" key="1">
    <source>
        <dbReference type="ARBA" id="ARBA00012134"/>
    </source>
</evidence>
<dbReference type="Pfam" id="PF02347">
    <property type="entry name" value="GDC-P"/>
    <property type="match status" value="1"/>
</dbReference>